<feature type="domain" description="N-acetyltransferase" evidence="1">
    <location>
        <begin position="2"/>
        <end position="150"/>
    </location>
</feature>
<evidence type="ECO:0000259" key="1">
    <source>
        <dbReference type="PROSITE" id="PS51186"/>
    </source>
</evidence>
<dbReference type="Pfam" id="PF00583">
    <property type="entry name" value="Acetyltransf_1"/>
    <property type="match status" value="1"/>
</dbReference>
<dbReference type="OrthoDB" id="9782266at2"/>
<dbReference type="AlphaFoldDB" id="U1N0E1"/>
<evidence type="ECO:0000313" key="3">
    <source>
        <dbReference type="Proteomes" id="UP000016464"/>
    </source>
</evidence>
<dbReference type="STRING" id="1385984.GCA_000702565_00357"/>
<dbReference type="SUPFAM" id="SSF55729">
    <property type="entry name" value="Acyl-CoA N-acyltransferases (Nat)"/>
    <property type="match status" value="1"/>
</dbReference>
<accession>U1N0E1</accession>
<dbReference type="InterPro" id="IPR016181">
    <property type="entry name" value="Acyl_CoA_acyltransferase"/>
</dbReference>
<gene>
    <name evidence="2" type="ORF">M467_09415</name>
</gene>
<organism evidence="2 3">
    <name type="scientific">Exiguobacterium chiriqhucha RW-2</name>
    <dbReference type="NCBI Taxonomy" id="1345023"/>
    <lineage>
        <taxon>Bacteria</taxon>
        <taxon>Bacillati</taxon>
        <taxon>Bacillota</taxon>
        <taxon>Bacilli</taxon>
        <taxon>Bacillales</taxon>
        <taxon>Bacillales Family XII. Incertae Sedis</taxon>
        <taxon>Exiguobacterium</taxon>
    </lineage>
</organism>
<protein>
    <recommendedName>
        <fullName evidence="1">N-acetyltransferase domain-containing protein</fullName>
    </recommendedName>
</protein>
<dbReference type="Proteomes" id="UP000016464">
    <property type="component" value="Unassembled WGS sequence"/>
</dbReference>
<comment type="caution">
    <text evidence="2">The sequence shown here is derived from an EMBL/GenBank/DDBJ whole genome shotgun (WGS) entry which is preliminary data.</text>
</comment>
<reference evidence="2 3" key="1">
    <citation type="journal article" date="2013" name="Genome Announc.">
        <title>Draft Genome Sequence of Exiguobacterium pavilionensis Strain RW-2, with Wide Thermal, Salinity, and pH Tolerance, Isolated from Modern Freshwater Microbialites.</title>
        <authorList>
            <person name="White R.A.III."/>
            <person name="Grassa C.J."/>
            <person name="Suttle C.A."/>
        </authorList>
    </citation>
    <scope>NUCLEOTIDE SEQUENCE [LARGE SCALE GENOMIC DNA]</scope>
    <source>
        <strain evidence="2 3">RW-2</strain>
    </source>
</reference>
<dbReference type="Gene3D" id="3.40.630.30">
    <property type="match status" value="1"/>
</dbReference>
<dbReference type="PROSITE" id="PS51186">
    <property type="entry name" value="GNAT"/>
    <property type="match status" value="1"/>
</dbReference>
<dbReference type="RefSeq" id="WP_021066057.1">
    <property type="nucleotide sequence ID" value="NZ_ATCL01000014.1"/>
</dbReference>
<proteinExistence type="predicted"/>
<dbReference type="GO" id="GO:0016747">
    <property type="term" value="F:acyltransferase activity, transferring groups other than amino-acyl groups"/>
    <property type="evidence" value="ECO:0007669"/>
    <property type="project" value="InterPro"/>
</dbReference>
<name>U1N0E1_9BACL</name>
<dbReference type="InterPro" id="IPR000182">
    <property type="entry name" value="GNAT_dom"/>
</dbReference>
<dbReference type="CDD" id="cd04301">
    <property type="entry name" value="NAT_SF"/>
    <property type="match status" value="1"/>
</dbReference>
<keyword evidence="3" id="KW-1185">Reference proteome</keyword>
<dbReference type="eggNOG" id="COG0456">
    <property type="taxonomic scope" value="Bacteria"/>
</dbReference>
<evidence type="ECO:0000313" key="2">
    <source>
        <dbReference type="EMBL" id="ERG67496.1"/>
    </source>
</evidence>
<dbReference type="PATRIC" id="fig|1345023.5.peg.896"/>
<dbReference type="EMBL" id="ATCL01000014">
    <property type="protein sequence ID" value="ERG67496.1"/>
    <property type="molecule type" value="Genomic_DNA"/>
</dbReference>
<sequence>MIHVYDPTWRDAVAAFLLQQRSFAELNGQAPETFRDENVADFETEETVSLVFEDGDVIAVADLLKQHPVDGSLWLGLFVVDERLHGTGIATRLYEQLEQTYMRPFQTVFRLGVLPHNERARRFWERQGYVYEKDSITARGDHVHVLKKVIS</sequence>